<dbReference type="PANTHER" id="PTHR28283:SF1">
    <property type="entry name" value="3',5'-CYCLIC-NUCLEOTIDE PHOSPHODIESTERASE 1"/>
    <property type="match status" value="1"/>
</dbReference>
<dbReference type="GO" id="GO:0046872">
    <property type="term" value="F:metal ion binding"/>
    <property type="evidence" value="ECO:0007669"/>
    <property type="project" value="UniProtKB-KW"/>
</dbReference>
<evidence type="ECO:0000256" key="2">
    <source>
        <dbReference type="ARBA" id="ARBA00022723"/>
    </source>
</evidence>
<dbReference type="STRING" id="181874.A0A409VVI7"/>
<dbReference type="GO" id="GO:0004115">
    <property type="term" value="F:3',5'-cyclic-AMP phosphodiesterase activity"/>
    <property type="evidence" value="ECO:0007669"/>
    <property type="project" value="InterPro"/>
</dbReference>
<name>A0A409VVI7_9AGAR</name>
<dbReference type="AlphaFoldDB" id="A0A409VVI7"/>
<dbReference type="GO" id="GO:0047555">
    <property type="term" value="F:3',5'-cyclic-GMP phosphodiesterase activity"/>
    <property type="evidence" value="ECO:0007669"/>
    <property type="project" value="TreeGrafter"/>
</dbReference>
<dbReference type="InterPro" id="IPR036866">
    <property type="entry name" value="RibonucZ/Hydroxyglut_hydro"/>
</dbReference>
<reference evidence="6 7" key="1">
    <citation type="journal article" date="2018" name="Evol. Lett.">
        <title>Horizontal gene cluster transfer increased hallucinogenic mushroom diversity.</title>
        <authorList>
            <person name="Reynolds H.T."/>
            <person name="Vijayakumar V."/>
            <person name="Gluck-Thaler E."/>
            <person name="Korotkin H.B."/>
            <person name="Matheny P.B."/>
            <person name="Slot J.C."/>
        </authorList>
    </citation>
    <scope>NUCLEOTIDE SEQUENCE [LARGE SCALE GENOMIC DNA]</scope>
    <source>
        <strain evidence="6 7">2629</strain>
    </source>
</reference>
<dbReference type="CDD" id="cd07735">
    <property type="entry name" value="class_II_PDE_MBL-fold"/>
    <property type="match status" value="1"/>
</dbReference>
<evidence type="ECO:0000256" key="4">
    <source>
        <dbReference type="SAM" id="MobiDB-lite"/>
    </source>
</evidence>
<dbReference type="InterPro" id="IPR000396">
    <property type="entry name" value="Pdiesterase2"/>
</dbReference>
<dbReference type="Proteomes" id="UP000284842">
    <property type="component" value="Unassembled WGS sequence"/>
</dbReference>
<dbReference type="SUPFAM" id="SSF56281">
    <property type="entry name" value="Metallo-hydrolase/oxidoreductase"/>
    <property type="match status" value="1"/>
</dbReference>
<sequence>MHQPPSKKPIAFDFVVVGAGGGPDETNLSAYLVKPHSTSWEDGVVALEAGSGQGTLAQLLRSNPNIFSKPEDKNLAPGKRYTASEIYSFVKCFLITHAHLDHINSLIISAGSFKGSRKRIYALNTVLKDMELVFADRIWPNLASWKEEDDDYKLLYSNLETDGRYKRVFPDISVQSMPLNHGCNALGHYSSTAFFVRHDPTLQEFILFGDVEPDSLVRTPRTIDVWRAAAPKVPSKLSTIFIECSWPSGRKDELLFGHLTPEHLVDELTTLATEVVKYRQNNSHTDGRRRPRKRQRKNSLTTADLANALDGLRVYVIHCKDDFDSTSSLPIREVIVQQVCKLVEDKNLGAQILAAEQGMHIVQYEINLSSPEDARTSICHCRNCRKFTGSPFGTTTKVPPGSLHFKDESTLKTHVSDNGGAMLTRQFCGECGSGIVEWGESAGETSQRREWLPEVPETPCTNAKVTEVPIAASQTDTVATDSKETLGEPSGKDKEILEDPVPLRPLTSLNWPYVPEESAYPDPLKRDDPKMLQTHQYEAIGMKVLADNPKLPEFLTEIDKLRGQDREQALQRALGVTPADITGRVDGVQVGEDVLALRALAEAVEAAVRGDNKSTLGLDWGE</sequence>
<dbReference type="Gene3D" id="3.60.15.10">
    <property type="entry name" value="Ribonuclease Z/Hydroxyacylglutathione hydrolase-like"/>
    <property type="match status" value="1"/>
</dbReference>
<dbReference type="InterPro" id="IPR011057">
    <property type="entry name" value="Mss4-like_sf"/>
</dbReference>
<dbReference type="Pfam" id="PF02112">
    <property type="entry name" value="PDEase_II"/>
    <property type="match status" value="1"/>
</dbReference>
<dbReference type="EMBL" id="NHTK01005959">
    <property type="protein sequence ID" value="PPQ70284.1"/>
    <property type="molecule type" value="Genomic_DNA"/>
</dbReference>
<evidence type="ECO:0000256" key="1">
    <source>
        <dbReference type="ARBA" id="ARBA00005495"/>
    </source>
</evidence>
<dbReference type="GO" id="GO:0006198">
    <property type="term" value="P:cAMP catabolic process"/>
    <property type="evidence" value="ECO:0007669"/>
    <property type="project" value="InterPro"/>
</dbReference>
<dbReference type="Pfam" id="PF04828">
    <property type="entry name" value="GFA"/>
    <property type="match status" value="1"/>
</dbReference>
<protein>
    <recommendedName>
        <fullName evidence="5">CENP-V/GFA domain-containing protein</fullName>
    </recommendedName>
</protein>
<dbReference type="GO" id="GO:1902660">
    <property type="term" value="P:negative regulation of glucose mediated signaling pathway"/>
    <property type="evidence" value="ECO:0007669"/>
    <property type="project" value="TreeGrafter"/>
</dbReference>
<dbReference type="Gene3D" id="3.90.1590.10">
    <property type="entry name" value="glutathione-dependent formaldehyde- activating enzyme (gfa)"/>
    <property type="match status" value="1"/>
</dbReference>
<dbReference type="OrthoDB" id="258495at2759"/>
<keyword evidence="2" id="KW-0479">Metal-binding</keyword>
<dbReference type="InParanoid" id="A0A409VVI7"/>
<accession>A0A409VVI7</accession>
<proteinExistence type="inferred from homology"/>
<dbReference type="SUPFAM" id="SSF51316">
    <property type="entry name" value="Mss4-like"/>
    <property type="match status" value="1"/>
</dbReference>
<dbReference type="PROSITE" id="PS51891">
    <property type="entry name" value="CENP_V_GFA"/>
    <property type="match status" value="1"/>
</dbReference>
<feature type="compositionally biased region" description="Basic residues" evidence="4">
    <location>
        <begin position="287"/>
        <end position="297"/>
    </location>
</feature>
<organism evidence="6 7">
    <name type="scientific">Panaeolus cyanescens</name>
    <dbReference type="NCBI Taxonomy" id="181874"/>
    <lineage>
        <taxon>Eukaryota</taxon>
        <taxon>Fungi</taxon>
        <taxon>Dikarya</taxon>
        <taxon>Basidiomycota</taxon>
        <taxon>Agaricomycotina</taxon>
        <taxon>Agaricomycetes</taxon>
        <taxon>Agaricomycetidae</taxon>
        <taxon>Agaricales</taxon>
        <taxon>Agaricineae</taxon>
        <taxon>Galeropsidaceae</taxon>
        <taxon>Panaeolus</taxon>
    </lineage>
</organism>
<keyword evidence="3" id="KW-0862">Zinc</keyword>
<evidence type="ECO:0000313" key="7">
    <source>
        <dbReference type="Proteomes" id="UP000284842"/>
    </source>
</evidence>
<dbReference type="GO" id="GO:0016846">
    <property type="term" value="F:carbon-sulfur lyase activity"/>
    <property type="evidence" value="ECO:0007669"/>
    <property type="project" value="InterPro"/>
</dbReference>
<feature type="region of interest" description="Disordered" evidence="4">
    <location>
        <begin position="476"/>
        <end position="497"/>
    </location>
</feature>
<comment type="caution">
    <text evidence="6">The sequence shown here is derived from an EMBL/GenBank/DDBJ whole genome shotgun (WGS) entry which is preliminary data.</text>
</comment>
<gene>
    <name evidence="6" type="ORF">CVT24_000847</name>
</gene>
<comment type="similarity">
    <text evidence="1">Belongs to the Gfa family.</text>
</comment>
<evidence type="ECO:0000259" key="5">
    <source>
        <dbReference type="PROSITE" id="PS51891"/>
    </source>
</evidence>
<evidence type="ECO:0000313" key="6">
    <source>
        <dbReference type="EMBL" id="PPQ70284.1"/>
    </source>
</evidence>
<evidence type="ECO:0000256" key="3">
    <source>
        <dbReference type="ARBA" id="ARBA00022833"/>
    </source>
</evidence>
<feature type="region of interest" description="Disordered" evidence="4">
    <location>
        <begin position="279"/>
        <end position="299"/>
    </location>
</feature>
<dbReference type="PRINTS" id="PR00388">
    <property type="entry name" value="PDIESTERASE2"/>
</dbReference>
<feature type="compositionally biased region" description="Basic and acidic residues" evidence="4">
    <location>
        <begin position="481"/>
        <end position="497"/>
    </location>
</feature>
<dbReference type="InterPro" id="IPR006913">
    <property type="entry name" value="CENP-V/GFA"/>
</dbReference>
<feature type="domain" description="CENP-V/GFA" evidence="5">
    <location>
        <begin position="353"/>
        <end position="476"/>
    </location>
</feature>
<keyword evidence="7" id="KW-1185">Reference proteome</keyword>
<dbReference type="PANTHER" id="PTHR28283">
    <property type="entry name" value="3',5'-CYCLIC-NUCLEOTIDE PHOSPHODIESTERASE 1"/>
    <property type="match status" value="1"/>
</dbReference>